<accession>A0ABU3HL58</accession>
<reference evidence="1" key="1">
    <citation type="submission" date="2023-08" db="EMBL/GenBank/DDBJ databases">
        <authorList>
            <person name="Park H.-K."/>
            <person name="Kim I.-S."/>
        </authorList>
    </citation>
    <scope>NUCLEOTIDE SEQUENCE</scope>
    <source>
        <strain evidence="1">NRERC-220</strain>
    </source>
</reference>
<dbReference type="Proteomes" id="UP001180650">
    <property type="component" value="Unassembled WGS sequence"/>
</dbReference>
<name>A0ABU3HL58_9CHRO</name>
<evidence type="ECO:0000313" key="1">
    <source>
        <dbReference type="EMBL" id="MDT3675286.1"/>
    </source>
</evidence>
<evidence type="ECO:0000313" key="2">
    <source>
        <dbReference type="Proteomes" id="UP001180650"/>
    </source>
</evidence>
<dbReference type="Gene3D" id="6.10.10.120">
    <property type="entry name" value="Antitoxin ParD1-like"/>
    <property type="match status" value="1"/>
</dbReference>
<evidence type="ECO:0008006" key="3">
    <source>
        <dbReference type="Google" id="ProtNLM"/>
    </source>
</evidence>
<organism evidence="1 2">
    <name type="scientific">Microcystis wesenbergii NRERC-220</name>
    <dbReference type="NCBI Taxonomy" id="3068991"/>
    <lineage>
        <taxon>Bacteria</taxon>
        <taxon>Bacillati</taxon>
        <taxon>Cyanobacteriota</taxon>
        <taxon>Cyanophyceae</taxon>
        <taxon>Oscillatoriophycideae</taxon>
        <taxon>Chroococcales</taxon>
        <taxon>Microcystaceae</taxon>
        <taxon>Microcystis</taxon>
    </lineage>
</organism>
<dbReference type="InterPro" id="IPR038296">
    <property type="entry name" value="ParD_sf"/>
</dbReference>
<dbReference type="EMBL" id="JAVSJA010000001">
    <property type="protein sequence ID" value="MDT3675286.1"/>
    <property type="molecule type" value="Genomic_DNA"/>
</dbReference>
<sequence>MKKSQALTTLKLTLKPEHQKLIEAKLDTGRYANPDEIIAEALQLLSKRNRYQQWAIEFDPPKSPLKKGTFLKRRRN</sequence>
<protein>
    <recommendedName>
        <fullName evidence="3">CopG family transcriptional regulator</fullName>
    </recommendedName>
</protein>
<dbReference type="RefSeq" id="WP_312673975.1">
    <property type="nucleotide sequence ID" value="NZ_JAVSJA010000001.1"/>
</dbReference>
<proteinExistence type="predicted"/>
<comment type="caution">
    <text evidence="1">The sequence shown here is derived from an EMBL/GenBank/DDBJ whole genome shotgun (WGS) entry which is preliminary data.</text>
</comment>
<gene>
    <name evidence="1" type="ORF">RAM70_12455</name>
</gene>
<keyword evidence="2" id="KW-1185">Reference proteome</keyword>